<name>A0A6J5NFQ7_9CAUD</name>
<organism evidence="1">
    <name type="scientific">uncultured Caudovirales phage</name>
    <dbReference type="NCBI Taxonomy" id="2100421"/>
    <lineage>
        <taxon>Viruses</taxon>
        <taxon>Duplodnaviria</taxon>
        <taxon>Heunggongvirae</taxon>
        <taxon>Uroviricota</taxon>
        <taxon>Caudoviricetes</taxon>
        <taxon>Peduoviridae</taxon>
        <taxon>Maltschvirus</taxon>
        <taxon>Maltschvirus maltsch</taxon>
    </lineage>
</organism>
<accession>A0A6J5NFQ7</accession>
<reference evidence="1" key="1">
    <citation type="submission" date="2020-04" db="EMBL/GenBank/DDBJ databases">
        <authorList>
            <person name="Chiriac C."/>
            <person name="Salcher M."/>
            <person name="Ghai R."/>
            <person name="Kavagutti S V."/>
        </authorList>
    </citation>
    <scope>NUCLEOTIDE SEQUENCE</scope>
</reference>
<proteinExistence type="predicted"/>
<sequence>MTTAQATKTNYVVIVRTWFDKNNGNTYYSMRVVEPSGDDFILPYAYGHGYATFIHSARIALGLPEGDDSASYLVDETKVARRKDLHNEGKA</sequence>
<dbReference type="EMBL" id="LR796639">
    <property type="protein sequence ID" value="CAB4156045.1"/>
    <property type="molecule type" value="Genomic_DNA"/>
</dbReference>
<evidence type="ECO:0000313" key="1">
    <source>
        <dbReference type="EMBL" id="CAB4156045.1"/>
    </source>
</evidence>
<gene>
    <name evidence="1" type="ORF">UFOVP658_40</name>
</gene>
<protein>
    <submittedName>
        <fullName evidence="1">Uncharacterized protein</fullName>
    </submittedName>
</protein>